<evidence type="ECO:0000256" key="3">
    <source>
        <dbReference type="ARBA" id="ARBA00021717"/>
    </source>
</evidence>
<evidence type="ECO:0000256" key="5">
    <source>
        <dbReference type="ARBA" id="ARBA00022692"/>
    </source>
</evidence>
<proteinExistence type="inferred from homology"/>
<keyword evidence="11" id="KW-0969">Cilium</keyword>
<keyword evidence="12" id="KW-1185">Reference proteome</keyword>
<dbReference type="NCBIfam" id="TIGR01400">
    <property type="entry name" value="fliR"/>
    <property type="match status" value="1"/>
</dbReference>
<feature type="transmembrane region" description="Helical" evidence="10">
    <location>
        <begin position="74"/>
        <end position="95"/>
    </location>
</feature>
<comment type="similarity">
    <text evidence="2 10">Belongs to the FliR/MopE/SpaR family.</text>
</comment>
<keyword evidence="4 10" id="KW-1003">Cell membrane</keyword>
<protein>
    <recommendedName>
        <fullName evidence="3 9">Flagellar biosynthetic protein FliR</fullName>
    </recommendedName>
</protein>
<dbReference type="PRINTS" id="PR00953">
    <property type="entry name" value="TYPE3IMRPROT"/>
</dbReference>
<dbReference type="InterPro" id="IPR006303">
    <property type="entry name" value="FliR"/>
</dbReference>
<dbReference type="Pfam" id="PF01311">
    <property type="entry name" value="Bac_export_1"/>
    <property type="match status" value="1"/>
</dbReference>
<feature type="transmembrane region" description="Helical" evidence="10">
    <location>
        <begin position="44"/>
        <end position="62"/>
    </location>
</feature>
<dbReference type="EMBL" id="JBHRTI010000010">
    <property type="protein sequence ID" value="MFC3149301.1"/>
    <property type="molecule type" value="Genomic_DNA"/>
</dbReference>
<evidence type="ECO:0000313" key="11">
    <source>
        <dbReference type="EMBL" id="MFC3149301.1"/>
    </source>
</evidence>
<evidence type="ECO:0000256" key="9">
    <source>
        <dbReference type="NCBIfam" id="TIGR01400"/>
    </source>
</evidence>
<feature type="transmembrane region" description="Helical" evidence="10">
    <location>
        <begin position="182"/>
        <end position="201"/>
    </location>
</feature>
<evidence type="ECO:0000256" key="6">
    <source>
        <dbReference type="ARBA" id="ARBA00022989"/>
    </source>
</evidence>
<keyword evidence="7 10" id="KW-0472">Membrane</keyword>
<dbReference type="RefSeq" id="WP_377305947.1">
    <property type="nucleotide sequence ID" value="NZ_CP180191.1"/>
</dbReference>
<evidence type="ECO:0000256" key="1">
    <source>
        <dbReference type="ARBA" id="ARBA00002578"/>
    </source>
</evidence>
<accession>A0ABV7H9E9</accession>
<keyword evidence="11" id="KW-0966">Cell projection</keyword>
<reference evidence="12" key="1">
    <citation type="journal article" date="2019" name="Int. J. Syst. Evol. Microbiol.">
        <title>The Global Catalogue of Microorganisms (GCM) 10K type strain sequencing project: providing services to taxonomists for standard genome sequencing and annotation.</title>
        <authorList>
            <consortium name="The Broad Institute Genomics Platform"/>
            <consortium name="The Broad Institute Genome Sequencing Center for Infectious Disease"/>
            <person name="Wu L."/>
            <person name="Ma J."/>
        </authorList>
    </citation>
    <scope>NUCLEOTIDE SEQUENCE [LARGE SCALE GENOMIC DNA]</scope>
    <source>
        <strain evidence="12">KCTC 52168</strain>
    </source>
</reference>
<feature type="transmembrane region" description="Helical" evidence="10">
    <location>
        <begin position="213"/>
        <end position="236"/>
    </location>
</feature>
<evidence type="ECO:0000256" key="2">
    <source>
        <dbReference type="ARBA" id="ARBA00009772"/>
    </source>
</evidence>
<keyword evidence="8 10" id="KW-0975">Bacterial flagellum</keyword>
<dbReference type="PANTHER" id="PTHR30065:SF8">
    <property type="entry name" value="FLAGELLAR BIOSYNTHETIC PROTEIN FLIR"/>
    <property type="match status" value="1"/>
</dbReference>
<organism evidence="11 12">
    <name type="scientific">Piscinibacterium candidicorallinum</name>
    <dbReference type="NCBI Taxonomy" id="1793872"/>
    <lineage>
        <taxon>Bacteria</taxon>
        <taxon>Pseudomonadati</taxon>
        <taxon>Pseudomonadota</taxon>
        <taxon>Betaproteobacteria</taxon>
        <taxon>Burkholderiales</taxon>
        <taxon>Piscinibacterium</taxon>
    </lineage>
</organism>
<dbReference type="InterPro" id="IPR002010">
    <property type="entry name" value="T3SS_IM_R"/>
</dbReference>
<comment type="function">
    <text evidence="1 10">Role in flagellar biosynthesis.</text>
</comment>
<evidence type="ECO:0000256" key="4">
    <source>
        <dbReference type="ARBA" id="ARBA00022475"/>
    </source>
</evidence>
<evidence type="ECO:0000256" key="10">
    <source>
        <dbReference type="RuleBase" id="RU362071"/>
    </source>
</evidence>
<keyword evidence="11" id="KW-0282">Flagellum</keyword>
<keyword evidence="6 10" id="KW-1133">Transmembrane helix</keyword>
<feature type="transmembrane region" description="Helical" evidence="10">
    <location>
        <begin position="131"/>
        <end position="150"/>
    </location>
</feature>
<evidence type="ECO:0000313" key="12">
    <source>
        <dbReference type="Proteomes" id="UP001595556"/>
    </source>
</evidence>
<sequence>MIQFTDSLVLGWVAAFIWPFIRVLALFSVAPFLGNRAVPTRVRIALAALIALLLAPDVPASARTLDLVPMFGLAVQQVLIGLTIGFTVRLVFAAIELAGELIGLQMGLGFASFFDPTQGGQSNAVNRMMGVLTMLLFLAMNGHYLLLAAITKSFELFPVGSNPLGVLGAVPMMQLGAQMFEIALTIALPFIVLIGFMNLALGVMSRVAPQFQVFSLAFPVTVISGLVALFITLPFMQQPLTIAIERMLGWILG</sequence>
<evidence type="ECO:0000256" key="8">
    <source>
        <dbReference type="ARBA" id="ARBA00023143"/>
    </source>
</evidence>
<comment type="caution">
    <text evidence="11">The sequence shown here is derived from an EMBL/GenBank/DDBJ whole genome shotgun (WGS) entry which is preliminary data.</text>
</comment>
<gene>
    <name evidence="11" type="primary">fliR</name>
    <name evidence="11" type="ORF">ACFOEN_16885</name>
</gene>
<feature type="transmembrane region" description="Helical" evidence="10">
    <location>
        <begin position="12"/>
        <end position="32"/>
    </location>
</feature>
<evidence type="ECO:0000256" key="7">
    <source>
        <dbReference type="ARBA" id="ARBA00023136"/>
    </source>
</evidence>
<dbReference type="PANTHER" id="PTHR30065">
    <property type="entry name" value="FLAGELLAR BIOSYNTHETIC PROTEIN FLIR"/>
    <property type="match status" value="1"/>
</dbReference>
<name>A0ABV7H9E9_9BURK</name>
<comment type="subcellular location">
    <subcellularLocation>
        <location evidence="10">Cell membrane</location>
        <topology evidence="10">Multi-pass membrane protein</topology>
    </subcellularLocation>
    <subcellularLocation>
        <location evidence="10">Bacterial flagellum basal body</location>
    </subcellularLocation>
</comment>
<keyword evidence="5 10" id="KW-0812">Transmembrane</keyword>
<dbReference type="Proteomes" id="UP001595556">
    <property type="component" value="Unassembled WGS sequence"/>
</dbReference>